<evidence type="ECO:0000313" key="1">
    <source>
        <dbReference type="EMBL" id="KJH48115.1"/>
    </source>
</evidence>
<dbReference type="InterPro" id="IPR052779">
    <property type="entry name" value="WDR62"/>
</dbReference>
<sequence>MGKVKLEAVFGRTVVNPNSLAVHERSGSIAYIAGATVVITSLDGIRASEGHLVGAARHPFTCLAFSSCGRYVATGESGHQPQIRLWEIHDGVANFTGHSIRNFSLHAVSIVAIVSILYT</sequence>
<proteinExistence type="predicted"/>
<keyword evidence="2" id="KW-1185">Reference proteome</keyword>
<organism evidence="1 2">
    <name type="scientific">Dictyocaulus viviparus</name>
    <name type="common">Bovine lungworm</name>
    <dbReference type="NCBI Taxonomy" id="29172"/>
    <lineage>
        <taxon>Eukaryota</taxon>
        <taxon>Metazoa</taxon>
        <taxon>Ecdysozoa</taxon>
        <taxon>Nematoda</taxon>
        <taxon>Chromadorea</taxon>
        <taxon>Rhabditida</taxon>
        <taxon>Rhabditina</taxon>
        <taxon>Rhabditomorpha</taxon>
        <taxon>Strongyloidea</taxon>
        <taxon>Metastrongylidae</taxon>
        <taxon>Dictyocaulus</taxon>
    </lineage>
</organism>
<dbReference type="InterPro" id="IPR015943">
    <property type="entry name" value="WD40/YVTN_repeat-like_dom_sf"/>
</dbReference>
<dbReference type="Proteomes" id="UP000053766">
    <property type="component" value="Unassembled WGS sequence"/>
</dbReference>
<dbReference type="PANTHER" id="PTHR45589:SF3">
    <property type="entry name" value="WD REPEAT-CONTAINING PROTEIN 62"/>
    <property type="match status" value="1"/>
</dbReference>
<dbReference type="AlphaFoldDB" id="A0A0D8XUB2"/>
<reference evidence="2" key="2">
    <citation type="journal article" date="2016" name="Sci. Rep.">
        <title>Dictyocaulus viviparus genome, variome and transcriptome elucidate lungworm biology and support future intervention.</title>
        <authorList>
            <person name="McNulty S.N."/>
            <person name="Strube C."/>
            <person name="Rosa B.A."/>
            <person name="Martin J.C."/>
            <person name="Tyagi R."/>
            <person name="Choi Y.J."/>
            <person name="Wang Q."/>
            <person name="Hallsworth Pepin K."/>
            <person name="Zhang X."/>
            <person name="Ozersky P."/>
            <person name="Wilson R.K."/>
            <person name="Sternberg P.W."/>
            <person name="Gasser R.B."/>
            <person name="Mitreva M."/>
        </authorList>
    </citation>
    <scope>NUCLEOTIDE SEQUENCE [LARGE SCALE GENOMIC DNA]</scope>
    <source>
        <strain evidence="2">HannoverDv2000</strain>
    </source>
</reference>
<gene>
    <name evidence="1" type="ORF">DICVIV_05821</name>
</gene>
<name>A0A0D8XUB2_DICVI</name>
<reference evidence="1 2" key="1">
    <citation type="submission" date="2013-11" db="EMBL/GenBank/DDBJ databases">
        <title>Draft genome of the bovine lungworm Dictyocaulus viviparus.</title>
        <authorList>
            <person name="Mitreva M."/>
        </authorList>
    </citation>
    <scope>NUCLEOTIDE SEQUENCE [LARGE SCALE GENOMIC DNA]</scope>
    <source>
        <strain evidence="1 2">HannoverDv2000</strain>
    </source>
</reference>
<accession>A0A0D8XUB2</accession>
<evidence type="ECO:0008006" key="3">
    <source>
        <dbReference type="Google" id="ProtNLM"/>
    </source>
</evidence>
<dbReference type="OrthoDB" id="5861699at2759"/>
<dbReference type="Gene3D" id="2.130.10.10">
    <property type="entry name" value="YVTN repeat-like/Quinoprotein amine dehydrogenase"/>
    <property type="match status" value="1"/>
</dbReference>
<protein>
    <recommendedName>
        <fullName evidence="3">WD domain, G-beta repeat protein</fullName>
    </recommendedName>
</protein>
<dbReference type="PANTHER" id="PTHR45589">
    <property type="entry name" value="WD REPEAT DOMAIN 62, ISOFORM G"/>
    <property type="match status" value="1"/>
</dbReference>
<dbReference type="EMBL" id="KN716280">
    <property type="protein sequence ID" value="KJH48115.1"/>
    <property type="molecule type" value="Genomic_DNA"/>
</dbReference>
<dbReference type="InterPro" id="IPR036322">
    <property type="entry name" value="WD40_repeat_dom_sf"/>
</dbReference>
<dbReference type="SUPFAM" id="SSF50978">
    <property type="entry name" value="WD40 repeat-like"/>
    <property type="match status" value="1"/>
</dbReference>
<evidence type="ECO:0000313" key="2">
    <source>
        <dbReference type="Proteomes" id="UP000053766"/>
    </source>
</evidence>